<organism evidence="1 2">
    <name type="scientific">Inconstantimicrobium mannanitabidum</name>
    <dbReference type="NCBI Taxonomy" id="1604901"/>
    <lineage>
        <taxon>Bacteria</taxon>
        <taxon>Bacillati</taxon>
        <taxon>Bacillota</taxon>
        <taxon>Clostridia</taxon>
        <taxon>Eubacteriales</taxon>
        <taxon>Clostridiaceae</taxon>
        <taxon>Inconstantimicrobium</taxon>
    </lineage>
</organism>
<protein>
    <submittedName>
        <fullName evidence="1">Uncharacterized protein</fullName>
    </submittedName>
</protein>
<evidence type="ECO:0000313" key="1">
    <source>
        <dbReference type="EMBL" id="GKX65813.1"/>
    </source>
</evidence>
<dbReference type="EMBL" id="BROD01000001">
    <property type="protein sequence ID" value="GKX65813.1"/>
    <property type="molecule type" value="Genomic_DNA"/>
</dbReference>
<sequence>MTKVLTKKEYLALPEDEKQMALLINDIITAKEDIAQNILKIGKRLYIAKQLVQHGEWKSWLAEKVDFSVRSAQTYIKTYKIMMDLPEELEATLYKLDSSKLVEISSIKKDNIEEFIRNTHFVGGAEKTVEEMSVRELKEVIKENKKSKKKSNQYKNADVCVNETEKIIDVDFQESQETEENLNDEQKLSQLIKEQQELEQQLKLKQRQAKDVKESILRNKKSLDLKVEFEEIIKDGILYSKQLNYNVYLVRSSSKELVLDGVYADWIIDLDEVIYSHLNVNKNLVQEERDFIIGECLRFKEKAINRNEEIKNMSTWEDEVYKKINEELAKRQQEPQENKDLKKEFIIAGYKALAKKYHPDCNQGDAEAEDKFKAICILKDNLLQQNLLS</sequence>
<proteinExistence type="predicted"/>
<reference evidence="1" key="1">
    <citation type="journal article" date="2025" name="Int. J. Syst. Evol. Microbiol.">
        <title>Inconstantimicrobium mannanitabidum sp. nov., a novel member of the family Clostridiaceae isolated from anoxic soil under the treatment of reductive soil disinfestation.</title>
        <authorList>
            <person name="Ueki A."/>
            <person name="Tonouchi A."/>
            <person name="Honma S."/>
            <person name="Kaku N."/>
            <person name="Ueki K."/>
        </authorList>
    </citation>
    <scope>NUCLEOTIDE SEQUENCE</scope>
    <source>
        <strain evidence="1">TW13</strain>
    </source>
</reference>
<keyword evidence="2" id="KW-1185">Reference proteome</keyword>
<comment type="caution">
    <text evidence="1">The sequence shown here is derived from an EMBL/GenBank/DDBJ whole genome shotgun (WGS) entry which is preliminary data.</text>
</comment>
<gene>
    <name evidence="1" type="ORF">rsdtw13_10710</name>
</gene>
<name>A0ACB5R9E7_9CLOT</name>
<accession>A0ACB5R9E7</accession>
<evidence type="ECO:0000313" key="2">
    <source>
        <dbReference type="Proteomes" id="UP001058074"/>
    </source>
</evidence>
<dbReference type="Proteomes" id="UP001058074">
    <property type="component" value="Unassembled WGS sequence"/>
</dbReference>